<comment type="subcellular location">
    <subcellularLocation>
        <location evidence="1 4">Bacterial flagellum basal body</location>
    </subcellularLocation>
</comment>
<dbReference type="PANTHER" id="PTHR34653">
    <property type="match status" value="1"/>
</dbReference>
<dbReference type="GO" id="GO:0009425">
    <property type="term" value="C:bacterial-type flagellum basal body"/>
    <property type="evidence" value="ECO:0007669"/>
    <property type="project" value="UniProtKB-SubCell"/>
</dbReference>
<dbReference type="GO" id="GO:0005198">
    <property type="term" value="F:structural molecule activity"/>
    <property type="evidence" value="ECO:0007669"/>
    <property type="project" value="UniProtKB-UniRule"/>
</dbReference>
<evidence type="ECO:0000256" key="4">
    <source>
        <dbReference type="HAMAP-Rule" id="MF_00724"/>
    </source>
</evidence>
<gene>
    <name evidence="4 6" type="primary">fliE</name>
    <name evidence="6" type="ORF">I6N95_13595</name>
</gene>
<evidence type="ECO:0000313" key="6">
    <source>
        <dbReference type="EMBL" id="MBP1042050.1"/>
    </source>
</evidence>
<dbReference type="GO" id="GO:0071973">
    <property type="term" value="P:bacterial-type flagellum-dependent cell motility"/>
    <property type="evidence" value="ECO:0007669"/>
    <property type="project" value="InterPro"/>
</dbReference>
<dbReference type="NCBIfam" id="TIGR00205">
    <property type="entry name" value="fliE"/>
    <property type="match status" value="1"/>
</dbReference>
<dbReference type="PRINTS" id="PR01006">
    <property type="entry name" value="FLGHOOKFLIE"/>
</dbReference>
<proteinExistence type="inferred from homology"/>
<dbReference type="PANTHER" id="PTHR34653:SF1">
    <property type="entry name" value="FLAGELLAR HOOK-BASAL BODY COMPLEX PROTEIN FLIE"/>
    <property type="match status" value="1"/>
</dbReference>
<protein>
    <recommendedName>
        <fullName evidence="4 5">Flagellar hook-basal body complex protein FliE</fullName>
    </recommendedName>
</protein>
<keyword evidence="6" id="KW-0282">Flagellum</keyword>
<name>A0A940P6N7_9ENTE</name>
<evidence type="ECO:0000256" key="1">
    <source>
        <dbReference type="ARBA" id="ARBA00004117"/>
    </source>
</evidence>
<sequence length="109" mass="12159">MDITTNYAQMLTDYQNQLQLVTGPESGNKEVDSQGESTSFETVFTNALDKIETTMTKSSANIPDLITGDLDNLHTMMIDMTEAQLTVQSAVQVRNKVVEAYNDVKNMQF</sequence>
<organism evidence="6 7">
    <name type="scientific">Vagococcus allomyrinae</name>
    <dbReference type="NCBI Taxonomy" id="2794353"/>
    <lineage>
        <taxon>Bacteria</taxon>
        <taxon>Bacillati</taxon>
        <taxon>Bacillota</taxon>
        <taxon>Bacilli</taxon>
        <taxon>Lactobacillales</taxon>
        <taxon>Enterococcaceae</taxon>
        <taxon>Vagococcus</taxon>
    </lineage>
</organism>
<dbReference type="AlphaFoldDB" id="A0A940P6N7"/>
<dbReference type="InterPro" id="IPR001624">
    <property type="entry name" value="FliE"/>
</dbReference>
<evidence type="ECO:0000313" key="7">
    <source>
        <dbReference type="Proteomes" id="UP000674938"/>
    </source>
</evidence>
<keyword evidence="3 4" id="KW-0975">Bacterial flagellum</keyword>
<accession>A0A940P6N7</accession>
<keyword evidence="6" id="KW-0966">Cell projection</keyword>
<keyword evidence="7" id="KW-1185">Reference proteome</keyword>
<dbReference type="Pfam" id="PF02049">
    <property type="entry name" value="FliE"/>
    <property type="match status" value="1"/>
</dbReference>
<evidence type="ECO:0000256" key="3">
    <source>
        <dbReference type="ARBA" id="ARBA00023143"/>
    </source>
</evidence>
<dbReference type="HAMAP" id="MF_00724">
    <property type="entry name" value="FliE"/>
    <property type="match status" value="1"/>
</dbReference>
<dbReference type="Proteomes" id="UP000674938">
    <property type="component" value="Unassembled WGS sequence"/>
</dbReference>
<comment type="similarity">
    <text evidence="2 4">Belongs to the FliE family.</text>
</comment>
<reference evidence="6" key="1">
    <citation type="submission" date="2020-12" db="EMBL/GenBank/DDBJ databases">
        <title>Vagococcus allomyrinae sp. nov. and Enterococcus lavae sp. nov., isolated from the larvae of Allomyrina dichotoma.</title>
        <authorList>
            <person name="Lee S.D."/>
        </authorList>
    </citation>
    <scope>NUCLEOTIDE SEQUENCE</scope>
    <source>
        <strain evidence="6">BWB3-3</strain>
    </source>
</reference>
<keyword evidence="6" id="KW-0969">Cilium</keyword>
<dbReference type="GO" id="GO:0003774">
    <property type="term" value="F:cytoskeletal motor activity"/>
    <property type="evidence" value="ECO:0007669"/>
    <property type="project" value="InterPro"/>
</dbReference>
<evidence type="ECO:0000256" key="5">
    <source>
        <dbReference type="NCBIfam" id="TIGR00205"/>
    </source>
</evidence>
<dbReference type="EMBL" id="JAEEGA010000008">
    <property type="protein sequence ID" value="MBP1042050.1"/>
    <property type="molecule type" value="Genomic_DNA"/>
</dbReference>
<comment type="caution">
    <text evidence="6">The sequence shown here is derived from an EMBL/GenBank/DDBJ whole genome shotgun (WGS) entry which is preliminary data.</text>
</comment>
<evidence type="ECO:0000256" key="2">
    <source>
        <dbReference type="ARBA" id="ARBA00009272"/>
    </source>
</evidence>
<dbReference type="RefSeq" id="WP_209528873.1">
    <property type="nucleotide sequence ID" value="NZ_JAEEGA010000008.1"/>
</dbReference>